<accession>A0AAV6UJ58</accession>
<reference evidence="3 4" key="1">
    <citation type="journal article" date="2022" name="Nat. Ecol. Evol.">
        <title>A masculinizing supergene underlies an exaggerated male reproductive morph in a spider.</title>
        <authorList>
            <person name="Hendrickx F."/>
            <person name="De Corte Z."/>
            <person name="Sonet G."/>
            <person name="Van Belleghem S.M."/>
            <person name="Kostlbacher S."/>
            <person name="Vangestel C."/>
        </authorList>
    </citation>
    <scope>NUCLEOTIDE SEQUENCE [LARGE SCALE GENOMIC DNA]</scope>
    <source>
        <strain evidence="3">W744_W776</strain>
    </source>
</reference>
<evidence type="ECO:0000259" key="2">
    <source>
        <dbReference type="Pfam" id="PF09995"/>
    </source>
</evidence>
<gene>
    <name evidence="3" type="ORF">JTE90_010222</name>
</gene>
<dbReference type="InterPro" id="IPR018713">
    <property type="entry name" value="MPAB/Lcp_cat_dom"/>
</dbReference>
<dbReference type="Pfam" id="PF09995">
    <property type="entry name" value="MPAB_Lcp_cat"/>
    <property type="match status" value="1"/>
</dbReference>
<dbReference type="PANTHER" id="PTHR37159:SF1">
    <property type="entry name" value="GH11867P"/>
    <property type="match status" value="1"/>
</dbReference>
<dbReference type="EMBL" id="JAFNEN010000385">
    <property type="protein sequence ID" value="KAG8184187.1"/>
    <property type="molecule type" value="Genomic_DNA"/>
</dbReference>
<organism evidence="3 4">
    <name type="scientific">Oedothorax gibbosus</name>
    <dbReference type="NCBI Taxonomy" id="931172"/>
    <lineage>
        <taxon>Eukaryota</taxon>
        <taxon>Metazoa</taxon>
        <taxon>Ecdysozoa</taxon>
        <taxon>Arthropoda</taxon>
        <taxon>Chelicerata</taxon>
        <taxon>Arachnida</taxon>
        <taxon>Araneae</taxon>
        <taxon>Araneomorphae</taxon>
        <taxon>Entelegynae</taxon>
        <taxon>Araneoidea</taxon>
        <taxon>Linyphiidae</taxon>
        <taxon>Erigoninae</taxon>
        <taxon>Oedothorax</taxon>
    </lineage>
</organism>
<evidence type="ECO:0000313" key="3">
    <source>
        <dbReference type="EMBL" id="KAG8184187.1"/>
    </source>
</evidence>
<feature type="region of interest" description="Disordered" evidence="1">
    <location>
        <begin position="9"/>
        <end position="30"/>
    </location>
</feature>
<dbReference type="AlphaFoldDB" id="A0AAV6UJ58"/>
<comment type="caution">
    <text evidence="3">The sequence shown here is derived from an EMBL/GenBank/DDBJ whole genome shotgun (WGS) entry which is preliminary data.</text>
</comment>
<dbReference type="GO" id="GO:0016491">
    <property type="term" value="F:oxidoreductase activity"/>
    <property type="evidence" value="ECO:0007669"/>
    <property type="project" value="InterPro"/>
</dbReference>
<dbReference type="Proteomes" id="UP000827092">
    <property type="component" value="Unassembled WGS sequence"/>
</dbReference>
<feature type="domain" description="ER-bound oxygenase mpaB/mpaB'/Rubber oxygenase catalytic" evidence="2">
    <location>
        <begin position="81"/>
        <end position="253"/>
    </location>
</feature>
<proteinExistence type="predicted"/>
<sequence length="347" mass="38825">MLLDGEKRLGELQIGDSVPTPGLNKTTSDEPKFPEWFDAKKFQRAKDVYRDHFASVNFGHLCGLLLSFYFTKNIVTLRSTGNSENRNVLFRRYLSTVQHVRGWYEGDVWDKQDAARKSLDTVRTMHARVAQRMRQRQEKARKEGADHVESNSKTEAVVDAHVDVDAVYVSQWDMAVTQWAFAGTLVLFKDKVGLGCCSAADLEALVHFWRGIGWLLGIEDAYNLCGGEMAHVEAACRAMLETEYAPRAAAPHPASTRMVVGVVDALKLLDPTLSPAAMQAYCRDLVGVSPGEELSWADWACHALTSFFMRHAMRYETPRRMLNGLTRWRLDHADTALEAPSTGVTGG</sequence>
<name>A0AAV6UJ58_9ARAC</name>
<keyword evidence="4" id="KW-1185">Reference proteome</keyword>
<dbReference type="PANTHER" id="PTHR37159">
    <property type="entry name" value="GH11867P"/>
    <property type="match status" value="1"/>
</dbReference>
<protein>
    <recommendedName>
        <fullName evidence="2">ER-bound oxygenase mpaB/mpaB'/Rubber oxygenase catalytic domain-containing protein</fullName>
    </recommendedName>
</protein>
<evidence type="ECO:0000256" key="1">
    <source>
        <dbReference type="SAM" id="MobiDB-lite"/>
    </source>
</evidence>
<evidence type="ECO:0000313" key="4">
    <source>
        <dbReference type="Proteomes" id="UP000827092"/>
    </source>
</evidence>